<feature type="domain" description="FlgD/Vpr Ig-like" evidence="1">
    <location>
        <begin position="965"/>
        <end position="1029"/>
    </location>
</feature>
<dbReference type="RefSeq" id="WP_346760581.1">
    <property type="nucleotide sequence ID" value="NZ_JAUJEB010000006.1"/>
</dbReference>
<proteinExistence type="predicted"/>
<protein>
    <submittedName>
        <fullName evidence="2">FlgD immunoglobulin-like domain containing protein</fullName>
    </submittedName>
</protein>
<keyword evidence="3" id="KW-1185">Reference proteome</keyword>
<dbReference type="Gene3D" id="2.60.40.4070">
    <property type="match status" value="1"/>
</dbReference>
<dbReference type="InterPro" id="IPR035992">
    <property type="entry name" value="Ricin_B-like_lectins"/>
</dbReference>
<evidence type="ECO:0000313" key="3">
    <source>
        <dbReference type="Proteomes" id="UP001172083"/>
    </source>
</evidence>
<dbReference type="CDD" id="cd15482">
    <property type="entry name" value="Sialidase_non-viral"/>
    <property type="match status" value="1"/>
</dbReference>
<dbReference type="SUPFAM" id="SSF50370">
    <property type="entry name" value="Ricin B-like lectins"/>
    <property type="match status" value="1"/>
</dbReference>
<dbReference type="InterPro" id="IPR015943">
    <property type="entry name" value="WD40/YVTN_repeat-like_dom_sf"/>
</dbReference>
<gene>
    <name evidence="2" type="ORF">QQ020_24405</name>
</gene>
<sequence>MRLLNTKMKWALLSLSILAFLSLTYFLTTDRNSFSETYPESAPAYGSEYGYEQEESEEEIAFEMAMDKQNEAYDEIDFDDLSPAELAAYELKMQKLKASGFNFAAVLKEQRHQEHMTGIMSYANGVVTGEWQTKLPVPAPKIGGGIGNGYRVDGSVYDPVNDKIYAVSTPGHLYRVSKTGQLQWTLLDHKGKYKKIFFGFNLPNGTFRMVKNEQPEALIGHLSYSDDEGQTWTPATGALLQNNWADNGFKAVVNGNTRLFALGDHKDGANVKTKYVFMSQDLGLTFTESSLNFKSSDHQIQLLKTYHNDQPYLFVRTKATNVITIYKYNDTAGDFQLLHTLSGTYTDFKRALGTFSGGKVHFYIAETPNNIHYSDDEGATWAIMTTTNTKSLKEIHPDQPSTVFRGFVDVNMSTDFGVTFNSFGHKLGWDLRHMTFHQKTNGDYFALIGMDFGCFISDVATDTASYQALNSGAPIALMYDAVSNERFNTVHAGHQDKGASGFLDTAQVVTRKGLAGTDILRISYAKGGESIWVWFYTGKIRHLFNFASPNYIDEKADVASGFGNWTSRNIIPSPDTTEDVIYGAWGNSLQKFTYANGVATKTTHTYDFGKDLSGFGYSTSNTDRWYVSAADGQFFHSNDGGVSFTATTYAGSTPTSGGGYRKGRHVIRVSKTNPDLVFYAGNNKHFLISQDGGVTFSDHIAGFEGTKIKDLAIADGDKYIFAACATAGPWVYSVDDDLWYPMDGPDVPNVDFTDVEFISSKNIVRFATYGTGIQDFILNTTLPGGGGPPGGGTTYYYIENKDNGVKIRPETALDGAKMIKTSSTTTDNWVQWEKIDTDNGFFHLKNRETGKHFKPVGTGDNSLMEQVPDTQVDNWTQWETVDTGTGDGYVHIFNRETGKKIRRLSGSNIQNASASATGDWTRWKLVNTAGAGARLSMVKEAVANEISPLKGFRLEANYPNPFKNKTTIHFTLPQDQLVYMEVYNEIGQKVRTLLDGVEHTSGSYSYQWDGRDGSGKTLPDNTYFIKIKAGRYQATSRAVLRK</sequence>
<dbReference type="Proteomes" id="UP001172083">
    <property type="component" value="Unassembled WGS sequence"/>
</dbReference>
<dbReference type="EMBL" id="JAUJEB010000006">
    <property type="protein sequence ID" value="MDN5215243.1"/>
    <property type="molecule type" value="Genomic_DNA"/>
</dbReference>
<evidence type="ECO:0000313" key="2">
    <source>
        <dbReference type="EMBL" id="MDN5215243.1"/>
    </source>
</evidence>
<reference evidence="2" key="1">
    <citation type="submission" date="2023-06" db="EMBL/GenBank/DDBJ databases">
        <title>Genomic of Agaribacillus aureum.</title>
        <authorList>
            <person name="Wang G."/>
        </authorList>
    </citation>
    <scope>NUCLEOTIDE SEQUENCE</scope>
    <source>
        <strain evidence="2">BMA12</strain>
    </source>
</reference>
<dbReference type="Gene3D" id="2.130.10.10">
    <property type="entry name" value="YVTN repeat-like/Quinoprotein amine dehydrogenase"/>
    <property type="match status" value="2"/>
</dbReference>
<evidence type="ECO:0000259" key="1">
    <source>
        <dbReference type="Pfam" id="PF13860"/>
    </source>
</evidence>
<dbReference type="SUPFAM" id="SSF50939">
    <property type="entry name" value="Sialidases"/>
    <property type="match status" value="1"/>
</dbReference>
<accession>A0ABT8LC74</accession>
<dbReference type="Gene3D" id="2.80.10.50">
    <property type="match status" value="1"/>
</dbReference>
<name>A0ABT8LC74_9BACT</name>
<dbReference type="Pfam" id="PF13860">
    <property type="entry name" value="FlgD_ig"/>
    <property type="match status" value="1"/>
</dbReference>
<comment type="caution">
    <text evidence="2">The sequence shown here is derived from an EMBL/GenBank/DDBJ whole genome shotgun (WGS) entry which is preliminary data.</text>
</comment>
<dbReference type="SUPFAM" id="SSF110296">
    <property type="entry name" value="Oligoxyloglucan reducing end-specific cellobiohydrolase"/>
    <property type="match status" value="1"/>
</dbReference>
<dbReference type="InterPro" id="IPR036278">
    <property type="entry name" value="Sialidase_sf"/>
</dbReference>
<organism evidence="2 3">
    <name type="scientific">Agaribacillus aureus</name>
    <dbReference type="NCBI Taxonomy" id="3051825"/>
    <lineage>
        <taxon>Bacteria</taxon>
        <taxon>Pseudomonadati</taxon>
        <taxon>Bacteroidota</taxon>
        <taxon>Cytophagia</taxon>
        <taxon>Cytophagales</taxon>
        <taxon>Splendidivirgaceae</taxon>
        <taxon>Agaribacillus</taxon>
    </lineage>
</organism>
<dbReference type="InterPro" id="IPR025965">
    <property type="entry name" value="FlgD/Vpr_Ig-like"/>
</dbReference>